<dbReference type="InterPro" id="IPR001045">
    <property type="entry name" value="Spermi_synthase"/>
</dbReference>
<dbReference type="GO" id="GO:0008295">
    <property type="term" value="P:spermidine biosynthetic process"/>
    <property type="evidence" value="ECO:0007669"/>
    <property type="project" value="InterPro"/>
</dbReference>
<dbReference type="Pfam" id="PF17284">
    <property type="entry name" value="Spermine_synt_N"/>
    <property type="match status" value="1"/>
</dbReference>
<dbReference type="GO" id="GO:0004014">
    <property type="term" value="F:adenosylmethionine decarboxylase activity"/>
    <property type="evidence" value="ECO:0007669"/>
    <property type="project" value="InterPro"/>
</dbReference>
<dbReference type="InterPro" id="IPR037163">
    <property type="entry name" value="Spermidine_synt_N_sf"/>
</dbReference>
<keyword evidence="7" id="KW-0865">Zymogen</keyword>
<comment type="similarity">
    <text evidence="2">Belongs to the spermidine/spermine synthase family.</text>
</comment>
<evidence type="ECO:0000256" key="3">
    <source>
        <dbReference type="ARBA" id="ARBA00022679"/>
    </source>
</evidence>
<proteinExistence type="inferred from homology"/>
<feature type="domain" description="PABS" evidence="11">
    <location>
        <begin position="152"/>
        <end position="390"/>
    </location>
</feature>
<dbReference type="PROSITE" id="PS51006">
    <property type="entry name" value="PABS_2"/>
    <property type="match status" value="1"/>
</dbReference>
<sequence length="428" mass="49345">MQSSGIHYIVDCTINDSDDKLSDYKKGINIIQKIIKLLKLTLVIPPVAIQFPLKDDDNLVPELDKIKLTNKKDHYLSNSYQIKENEDTGGYTIFGVISESHISIHTFPENNYFALDLYSCKMIKTDVLDDFLKAEFSIKNINQKTIIRQLNDNWFYEKAGGVPDLVFGYQKSKVLVDKYSKFQHIELFESQQWGKVLVLDGVLQITEKDYFAYNEMMAHIPIYAHHNPHSVFIIGGGDGCILNEVTKHESLKNITICEIDQDVIDISKEYFPFWSQGWNDPRVKSVTQDANLYIKTIPSKSLSCIIMDSSDYYEDTPSAVLYKNEFFTEVDRVLTDDGIYCFQGESIHFDKKEIKQFMTDLQKFFPICCYGNMTTPTYPGGQIGIIICSKKYNPKILNKNRPIIKNLKHYNFAYHEASFVLPNSHKLV</sequence>
<gene>
    <name evidence="12" type="ORF">CPAV1605_495</name>
</gene>
<dbReference type="AlphaFoldDB" id="A0A5E8CM29"/>
<accession>A0A5E8CM29</accession>
<dbReference type="Gene3D" id="3.40.50.150">
    <property type="entry name" value="Vaccinia Virus protein VP39"/>
    <property type="match status" value="1"/>
</dbReference>
<dbReference type="Pfam" id="PF01564">
    <property type="entry name" value="Spermine_synth"/>
    <property type="match status" value="1"/>
</dbReference>
<reference evidence="12" key="1">
    <citation type="submission" date="2019-09" db="EMBL/GenBank/DDBJ databases">
        <authorList>
            <person name="Needham M D."/>
        </authorList>
    </citation>
    <scope>NUCLEOTIDE SEQUENCE</scope>
</reference>
<evidence type="ECO:0000313" key="12">
    <source>
        <dbReference type="EMBL" id="VVU94770.1"/>
    </source>
</evidence>
<dbReference type="GO" id="GO:0005829">
    <property type="term" value="C:cytosol"/>
    <property type="evidence" value="ECO:0007669"/>
    <property type="project" value="TreeGrafter"/>
</dbReference>
<evidence type="ECO:0000256" key="10">
    <source>
        <dbReference type="ARBA" id="ARBA00023317"/>
    </source>
</evidence>
<dbReference type="InterPro" id="IPR003826">
    <property type="entry name" value="AdoMetDC_fam_prok"/>
</dbReference>
<dbReference type="EMBL" id="CABVLZ010000002">
    <property type="protein sequence ID" value="VVU94770.1"/>
    <property type="molecule type" value="Genomic_DNA"/>
</dbReference>
<comment type="cofactor">
    <cofactor evidence="1">
        <name>pyruvate</name>
        <dbReference type="ChEBI" id="CHEBI:15361"/>
    </cofactor>
</comment>
<dbReference type="InterPro" id="IPR030374">
    <property type="entry name" value="PABS"/>
</dbReference>
<evidence type="ECO:0000256" key="4">
    <source>
        <dbReference type="ARBA" id="ARBA00022793"/>
    </source>
</evidence>
<evidence type="ECO:0000256" key="6">
    <source>
        <dbReference type="ARBA" id="ARBA00023115"/>
    </source>
</evidence>
<keyword evidence="8" id="KW-0456">Lyase</keyword>
<dbReference type="PANTHER" id="PTHR11558:SF11">
    <property type="entry name" value="SPERMIDINE SYNTHASE"/>
    <property type="match status" value="1"/>
</dbReference>
<evidence type="ECO:0000256" key="7">
    <source>
        <dbReference type="ARBA" id="ARBA00023145"/>
    </source>
</evidence>
<dbReference type="SUPFAM" id="SSF53335">
    <property type="entry name" value="S-adenosyl-L-methionine-dependent methyltransferases"/>
    <property type="match status" value="1"/>
</dbReference>
<evidence type="ECO:0000256" key="1">
    <source>
        <dbReference type="ARBA" id="ARBA00001928"/>
    </source>
</evidence>
<dbReference type="Gene3D" id="3.60.90.10">
    <property type="entry name" value="S-adenosylmethionine decarboxylase"/>
    <property type="match status" value="1"/>
</dbReference>
<protein>
    <submittedName>
        <fullName evidence="12">Spermine/spermidine synthase domain</fullName>
    </submittedName>
</protein>
<evidence type="ECO:0000256" key="2">
    <source>
        <dbReference type="ARBA" id="ARBA00007867"/>
    </source>
</evidence>
<keyword evidence="3" id="KW-0808">Transferase</keyword>
<evidence type="ECO:0000256" key="5">
    <source>
        <dbReference type="ARBA" id="ARBA00022813"/>
    </source>
</evidence>
<dbReference type="SUPFAM" id="SSF56276">
    <property type="entry name" value="S-adenosylmethionine decarboxylase"/>
    <property type="match status" value="1"/>
</dbReference>
<organism evidence="12">
    <name type="scientific">seawater metagenome</name>
    <dbReference type="NCBI Taxonomy" id="1561972"/>
    <lineage>
        <taxon>unclassified sequences</taxon>
        <taxon>metagenomes</taxon>
        <taxon>ecological metagenomes</taxon>
    </lineage>
</organism>
<dbReference type="GO" id="GO:0004766">
    <property type="term" value="F:spermidine synthase activity"/>
    <property type="evidence" value="ECO:0007669"/>
    <property type="project" value="TreeGrafter"/>
</dbReference>
<dbReference type="InterPro" id="IPR035246">
    <property type="entry name" value="Spermidine_synt_N"/>
</dbReference>
<dbReference type="InterPro" id="IPR016067">
    <property type="entry name" value="S-AdoMet_deCO2ase_core"/>
</dbReference>
<evidence type="ECO:0000256" key="8">
    <source>
        <dbReference type="ARBA" id="ARBA00023239"/>
    </source>
</evidence>
<name>A0A5E8CM29_9ZZZZ</name>
<keyword evidence="6" id="KW-0620">Polyamine biosynthesis</keyword>
<evidence type="ECO:0000259" key="11">
    <source>
        <dbReference type="PROSITE" id="PS51006"/>
    </source>
</evidence>
<keyword evidence="9" id="KW-0704">Schiff base</keyword>
<dbReference type="HAMAP" id="MF_00198">
    <property type="entry name" value="Spermidine_synth"/>
    <property type="match status" value="1"/>
</dbReference>
<dbReference type="Gene3D" id="2.30.140.10">
    <property type="entry name" value="Spermidine synthase, tetramerisation domain"/>
    <property type="match status" value="1"/>
</dbReference>
<keyword evidence="10" id="KW-0670">Pyruvate</keyword>
<evidence type="ECO:0000256" key="9">
    <source>
        <dbReference type="ARBA" id="ARBA00023270"/>
    </source>
</evidence>
<dbReference type="Pfam" id="PF02675">
    <property type="entry name" value="AdoMet_dc"/>
    <property type="match status" value="1"/>
</dbReference>
<dbReference type="PANTHER" id="PTHR11558">
    <property type="entry name" value="SPERMIDINE/SPERMINE SYNTHASE"/>
    <property type="match status" value="1"/>
</dbReference>
<keyword evidence="4" id="KW-0210">Decarboxylase</keyword>
<keyword evidence="5" id="KW-0068">Autocatalytic cleavage</keyword>
<dbReference type="InterPro" id="IPR029063">
    <property type="entry name" value="SAM-dependent_MTases_sf"/>
</dbReference>